<gene>
    <name evidence="1" type="ORF">E2C01_043158</name>
</gene>
<protein>
    <submittedName>
        <fullName evidence="1">Uncharacterized protein</fullName>
    </submittedName>
</protein>
<reference evidence="1 2" key="1">
    <citation type="submission" date="2019-05" db="EMBL/GenBank/DDBJ databases">
        <title>Another draft genome of Portunus trituberculatus and its Hox gene families provides insights of decapod evolution.</title>
        <authorList>
            <person name="Jeong J.-H."/>
            <person name="Song I."/>
            <person name="Kim S."/>
            <person name="Choi T."/>
            <person name="Kim D."/>
            <person name="Ryu S."/>
            <person name="Kim W."/>
        </authorList>
    </citation>
    <scope>NUCLEOTIDE SEQUENCE [LARGE SCALE GENOMIC DNA]</scope>
    <source>
        <tissue evidence="1">Muscle</tissue>
    </source>
</reference>
<dbReference type="EMBL" id="VSRR010008826">
    <property type="protein sequence ID" value="MPC49359.1"/>
    <property type="molecule type" value="Genomic_DNA"/>
</dbReference>
<accession>A0A5B7FVJ8</accession>
<comment type="caution">
    <text evidence="1">The sequence shown here is derived from an EMBL/GenBank/DDBJ whole genome shotgun (WGS) entry which is preliminary data.</text>
</comment>
<evidence type="ECO:0000313" key="2">
    <source>
        <dbReference type="Proteomes" id="UP000324222"/>
    </source>
</evidence>
<dbReference type="Proteomes" id="UP000324222">
    <property type="component" value="Unassembled WGS sequence"/>
</dbReference>
<sequence>MKVYMTMAGVLFNAFTSNYIKEMNRQIHAKRKKNSSGLRSLVVVKPRMGSIASTRESQLGREPLGV</sequence>
<dbReference type="AlphaFoldDB" id="A0A5B7FVJ8"/>
<organism evidence="1 2">
    <name type="scientific">Portunus trituberculatus</name>
    <name type="common">Swimming crab</name>
    <name type="synonym">Neptunus trituberculatus</name>
    <dbReference type="NCBI Taxonomy" id="210409"/>
    <lineage>
        <taxon>Eukaryota</taxon>
        <taxon>Metazoa</taxon>
        <taxon>Ecdysozoa</taxon>
        <taxon>Arthropoda</taxon>
        <taxon>Crustacea</taxon>
        <taxon>Multicrustacea</taxon>
        <taxon>Malacostraca</taxon>
        <taxon>Eumalacostraca</taxon>
        <taxon>Eucarida</taxon>
        <taxon>Decapoda</taxon>
        <taxon>Pleocyemata</taxon>
        <taxon>Brachyura</taxon>
        <taxon>Eubrachyura</taxon>
        <taxon>Portunoidea</taxon>
        <taxon>Portunidae</taxon>
        <taxon>Portuninae</taxon>
        <taxon>Portunus</taxon>
    </lineage>
</organism>
<keyword evidence="2" id="KW-1185">Reference proteome</keyword>
<evidence type="ECO:0000313" key="1">
    <source>
        <dbReference type="EMBL" id="MPC49359.1"/>
    </source>
</evidence>
<name>A0A5B7FVJ8_PORTR</name>
<proteinExistence type="predicted"/>